<dbReference type="Gene3D" id="3.40.47.10">
    <property type="match status" value="1"/>
</dbReference>
<feature type="region of interest" description="C-terminal hotdog fold" evidence="8">
    <location>
        <begin position="1060"/>
        <end position="1079"/>
    </location>
</feature>
<dbReference type="PROSITE" id="PS52004">
    <property type="entry name" value="KS3_2"/>
    <property type="match status" value="1"/>
</dbReference>
<dbReference type="InterPro" id="IPR016039">
    <property type="entry name" value="Thiolase-like"/>
</dbReference>
<dbReference type="InterPro" id="IPR014030">
    <property type="entry name" value="Ketoacyl_synth_N"/>
</dbReference>
<dbReference type="InterPro" id="IPR032821">
    <property type="entry name" value="PKS_assoc"/>
</dbReference>
<dbReference type="InterPro" id="IPR049900">
    <property type="entry name" value="PKS_mFAS_DH"/>
</dbReference>
<dbReference type="Gene3D" id="3.40.366.10">
    <property type="entry name" value="Malonyl-Coenzyme A Acyl Carrier Protein, domain 2"/>
    <property type="match status" value="1"/>
</dbReference>
<gene>
    <name evidence="11" type="ORF">FB471_5792</name>
</gene>
<dbReference type="InterPro" id="IPR014043">
    <property type="entry name" value="Acyl_transferase_dom"/>
</dbReference>
<evidence type="ECO:0000256" key="6">
    <source>
        <dbReference type="ARBA" id="ARBA00023268"/>
    </source>
</evidence>
<dbReference type="GO" id="GO:0030639">
    <property type="term" value="P:polyketide biosynthetic process"/>
    <property type="evidence" value="ECO:0007669"/>
    <property type="project" value="UniProtKB-ARBA"/>
</dbReference>
<dbReference type="Pfam" id="PF00109">
    <property type="entry name" value="ketoacyl-synt"/>
    <property type="match status" value="1"/>
</dbReference>
<dbReference type="SMART" id="SM00827">
    <property type="entry name" value="PKS_AT"/>
    <property type="match status" value="1"/>
</dbReference>
<keyword evidence="6" id="KW-0511">Multifunctional enzyme</keyword>
<keyword evidence="2" id="KW-0596">Phosphopantetheine</keyword>
<dbReference type="SMART" id="SM00826">
    <property type="entry name" value="PKS_DH"/>
    <property type="match status" value="1"/>
</dbReference>
<sequence>MTASSEKVVGALRNALKQVESLREQNRELVAAATEPMAIIGMACRYPGGVRSPEDLWHLVTTGVDAVGPMPTDRGWDLAALDAFGSVEGVPRVPRQGGFLDDVAGFDAGFFRIAPRDALVMDPQQRLLLEVAWEALERAGIVPADLRGGDTGVFVGGGTGDYRVPMHGLEWQTAQSGSLLAGRLAYTLGLQGPTLAVDTGCSSSLVSLHLAAQALRSRECSLALAGGVTVMSTPAGFVEFAVQGALSPDGRCKAFSDTADGTGWSEGAGVLVLERLSDAERNGHRILAVVRGSAVNQDGASNGMTAPNGPAQVRVIRQALANADLPAAGVDVVEAHGTGTRLGDPIEAQALLATYGQDRERPLLLGSIKSNIGHSQAAAGVAGVIKMVQAMRNGILPCTLHVDTASSHVDWTAGAVELLTEPAEWPETGWPRRAGVSAFGASGTNTHVLLERGSGTPAATEPSAVPAGVVPWVLSARTRQALRDQAAALLSHVDSTESVPADIGLSLATSRSGFEHRAVVLAGDTAGAARSLSALAAGTPDAGVVEGTVAAGKTAFVFSGQGSQRLGMGSGLYRRFPVFAEAFDEVAAELAEHLGAPLRDVVWGEDPELLDDTGWTQPALFAVEVALYRLVRSWRLTPDYLIGHSVGEITAAHAAGALALGEACAMVAARARLMRDLPGDRNAGAMVAVEAAEEEVAPLLAGYAERVAIAAVNGPESVVLSGTREAVTELAGVLAERGHRTRNLRVSRAFHSPLMDPMLPGFRAALDGLPSRPPEIPVVSNVTGALVESGELGRPDYWVEHARRAVRFADGVRTLAGLGVTTFLELGPGGSLASMVRQTLDAGEDTGGVAVPLLREDKDEESAAVRALAELHTAGVRVGWPELLAGTGAGIVDLPTYPFQRERFWPATGTRSTDAAGMGLVPAEHPLLGAVAVSAEDGTTLVTGRLSLAAQPWLADHVVGGTVLFPGTGFLELVLAAAERVGCDRVEELTLAIPLVLGERDQVAVQVWIGAAESGRREVRVYSRPGQLIDADWTEHAGGVLSTGAPAAEPCAPWWPPEGARPVDLDGHYDLLAGNGLLT</sequence>
<keyword evidence="7" id="KW-0012">Acyltransferase</keyword>
<evidence type="ECO:0000256" key="1">
    <source>
        <dbReference type="ARBA" id="ARBA00001957"/>
    </source>
</evidence>
<dbReference type="Gene3D" id="3.10.129.110">
    <property type="entry name" value="Polyketide synthase dehydratase"/>
    <property type="match status" value="1"/>
</dbReference>
<dbReference type="InterPro" id="IPR020807">
    <property type="entry name" value="PKS_DH"/>
</dbReference>
<dbReference type="OrthoDB" id="9778690at2"/>
<dbReference type="FunFam" id="3.40.366.10:FF:000002">
    <property type="entry name" value="Probable polyketide synthase 2"/>
    <property type="match status" value="1"/>
</dbReference>
<dbReference type="SUPFAM" id="SSF55048">
    <property type="entry name" value="Probable ACP-binding domain of malonyl-CoA ACP transacylase"/>
    <property type="match status" value="1"/>
</dbReference>
<dbReference type="InterPro" id="IPR016036">
    <property type="entry name" value="Malonyl_transacylase_ACP-bd"/>
</dbReference>
<proteinExistence type="predicted"/>
<evidence type="ECO:0000256" key="8">
    <source>
        <dbReference type="PROSITE-ProRule" id="PRU01363"/>
    </source>
</evidence>
<keyword evidence="4 11" id="KW-0808">Transferase</keyword>
<keyword evidence="12" id="KW-1185">Reference proteome</keyword>
<evidence type="ECO:0000259" key="9">
    <source>
        <dbReference type="PROSITE" id="PS52004"/>
    </source>
</evidence>
<dbReference type="Pfam" id="PF00698">
    <property type="entry name" value="Acyl_transf_1"/>
    <property type="match status" value="1"/>
</dbReference>
<evidence type="ECO:0000256" key="5">
    <source>
        <dbReference type="ARBA" id="ARBA00023194"/>
    </source>
</evidence>
<accession>A0A542CS41</accession>
<dbReference type="Pfam" id="PF02801">
    <property type="entry name" value="Ketoacyl-synt_C"/>
    <property type="match status" value="1"/>
</dbReference>
<dbReference type="InterPro" id="IPR016035">
    <property type="entry name" value="Acyl_Trfase/lysoPLipase"/>
</dbReference>
<dbReference type="Pfam" id="PF08990">
    <property type="entry name" value="Docking"/>
    <property type="match status" value="1"/>
</dbReference>
<dbReference type="SMART" id="SM00825">
    <property type="entry name" value="PKS_KS"/>
    <property type="match status" value="1"/>
</dbReference>
<dbReference type="AlphaFoldDB" id="A0A542CS41"/>
<dbReference type="InterPro" id="IPR001227">
    <property type="entry name" value="Ac_transferase_dom_sf"/>
</dbReference>
<dbReference type="InterPro" id="IPR050091">
    <property type="entry name" value="PKS_NRPS_Biosynth_Enz"/>
</dbReference>
<dbReference type="InterPro" id="IPR015083">
    <property type="entry name" value="NorB/c/GfsB-D-like_docking"/>
</dbReference>
<keyword evidence="5" id="KW-0045">Antibiotic biosynthesis</keyword>
<evidence type="ECO:0000256" key="7">
    <source>
        <dbReference type="ARBA" id="ARBA00023315"/>
    </source>
</evidence>
<dbReference type="GO" id="GO:0017000">
    <property type="term" value="P:antibiotic biosynthetic process"/>
    <property type="evidence" value="ECO:0007669"/>
    <property type="project" value="UniProtKB-KW"/>
</dbReference>
<keyword evidence="3" id="KW-0597">Phosphoprotein</keyword>
<evidence type="ECO:0000313" key="11">
    <source>
        <dbReference type="EMBL" id="TQI93654.1"/>
    </source>
</evidence>
<dbReference type="InterPro" id="IPR042104">
    <property type="entry name" value="PKS_dehydratase_sf"/>
</dbReference>
<comment type="caution">
    <text evidence="8">Lacks conserved residue(s) required for the propagation of feature annotation.</text>
</comment>
<organism evidence="11 12">
    <name type="scientific">Amycolatopsis cihanbeyliensis</name>
    <dbReference type="NCBI Taxonomy" id="1128664"/>
    <lineage>
        <taxon>Bacteria</taxon>
        <taxon>Bacillati</taxon>
        <taxon>Actinomycetota</taxon>
        <taxon>Actinomycetes</taxon>
        <taxon>Pseudonocardiales</taxon>
        <taxon>Pseudonocardiaceae</taxon>
        <taxon>Amycolatopsis</taxon>
    </lineage>
</organism>
<evidence type="ECO:0000256" key="3">
    <source>
        <dbReference type="ARBA" id="ARBA00022553"/>
    </source>
</evidence>
<reference evidence="11 12" key="1">
    <citation type="submission" date="2019-06" db="EMBL/GenBank/DDBJ databases">
        <title>Sequencing the genomes of 1000 actinobacteria strains.</title>
        <authorList>
            <person name="Klenk H.-P."/>
        </authorList>
    </citation>
    <scope>NUCLEOTIDE SEQUENCE [LARGE SCALE GENOMIC DNA]</scope>
    <source>
        <strain evidence="11 12">DSM 45679</strain>
    </source>
</reference>
<dbReference type="Pfam" id="PF16197">
    <property type="entry name" value="KAsynt_C_assoc"/>
    <property type="match status" value="1"/>
</dbReference>
<dbReference type="PROSITE" id="PS00606">
    <property type="entry name" value="KS3_1"/>
    <property type="match status" value="1"/>
</dbReference>
<evidence type="ECO:0000313" key="12">
    <source>
        <dbReference type="Proteomes" id="UP000320876"/>
    </source>
</evidence>
<evidence type="ECO:0000256" key="4">
    <source>
        <dbReference type="ARBA" id="ARBA00022679"/>
    </source>
</evidence>
<dbReference type="Gene3D" id="3.30.70.3290">
    <property type="match status" value="1"/>
</dbReference>
<protein>
    <submittedName>
        <fullName evidence="11">Acyl transferase domain-containing protein</fullName>
    </submittedName>
</protein>
<dbReference type="SUPFAM" id="SSF53901">
    <property type="entry name" value="Thiolase-like"/>
    <property type="match status" value="1"/>
</dbReference>
<dbReference type="EMBL" id="VFML01000002">
    <property type="protein sequence ID" value="TQI93654.1"/>
    <property type="molecule type" value="Genomic_DNA"/>
</dbReference>
<dbReference type="PANTHER" id="PTHR43775">
    <property type="entry name" value="FATTY ACID SYNTHASE"/>
    <property type="match status" value="1"/>
</dbReference>
<dbReference type="GO" id="GO:0004312">
    <property type="term" value="F:fatty acid synthase activity"/>
    <property type="evidence" value="ECO:0007669"/>
    <property type="project" value="TreeGrafter"/>
</dbReference>
<name>A0A542CS41_AMYCI</name>
<dbReference type="FunFam" id="3.40.47.10:FF:000019">
    <property type="entry name" value="Polyketide synthase type I"/>
    <property type="match status" value="1"/>
</dbReference>
<feature type="non-terminal residue" evidence="11">
    <location>
        <position position="1079"/>
    </location>
</feature>
<dbReference type="GO" id="GO:0004315">
    <property type="term" value="F:3-oxoacyl-[acyl-carrier-protein] synthase activity"/>
    <property type="evidence" value="ECO:0007669"/>
    <property type="project" value="InterPro"/>
</dbReference>
<dbReference type="CDD" id="cd00833">
    <property type="entry name" value="PKS"/>
    <property type="match status" value="1"/>
</dbReference>
<feature type="region of interest" description="N-terminal hotdog fold" evidence="8">
    <location>
        <begin position="925"/>
        <end position="1048"/>
    </location>
</feature>
<comment type="caution">
    <text evidence="11">The sequence shown here is derived from an EMBL/GenBank/DDBJ whole genome shotgun (WGS) entry which is preliminary data.</text>
</comment>
<dbReference type="InterPro" id="IPR020841">
    <property type="entry name" value="PKS_Beta-ketoAc_synthase_dom"/>
</dbReference>
<dbReference type="PANTHER" id="PTHR43775:SF51">
    <property type="entry name" value="INACTIVE PHENOLPHTHIOCEROL SYNTHESIS POLYKETIDE SYNTHASE TYPE I PKS1-RELATED"/>
    <property type="match status" value="1"/>
</dbReference>
<evidence type="ECO:0000256" key="2">
    <source>
        <dbReference type="ARBA" id="ARBA00022450"/>
    </source>
</evidence>
<comment type="cofactor">
    <cofactor evidence="1">
        <name>pantetheine 4'-phosphate</name>
        <dbReference type="ChEBI" id="CHEBI:47942"/>
    </cofactor>
</comment>
<feature type="domain" description="Ketosynthase family 3 (KS3)" evidence="9">
    <location>
        <begin position="34"/>
        <end position="452"/>
    </location>
</feature>
<dbReference type="InterPro" id="IPR018201">
    <property type="entry name" value="Ketoacyl_synth_AS"/>
</dbReference>
<dbReference type="Proteomes" id="UP000320876">
    <property type="component" value="Unassembled WGS sequence"/>
</dbReference>
<dbReference type="InterPro" id="IPR049552">
    <property type="entry name" value="PKS_DH_N"/>
</dbReference>
<dbReference type="InterPro" id="IPR014031">
    <property type="entry name" value="Ketoacyl_synth_C"/>
</dbReference>
<dbReference type="PROSITE" id="PS52019">
    <property type="entry name" value="PKS_MFAS_DH"/>
    <property type="match status" value="1"/>
</dbReference>
<feature type="domain" description="PKS/mFAS DH" evidence="10">
    <location>
        <begin position="925"/>
        <end position="1079"/>
    </location>
</feature>
<evidence type="ECO:0000259" key="10">
    <source>
        <dbReference type="PROSITE" id="PS52019"/>
    </source>
</evidence>
<dbReference type="Pfam" id="PF21089">
    <property type="entry name" value="PKS_DH_N"/>
    <property type="match status" value="1"/>
</dbReference>
<dbReference type="SUPFAM" id="SSF52151">
    <property type="entry name" value="FabD/lysophospholipase-like"/>
    <property type="match status" value="1"/>
</dbReference>
<dbReference type="GO" id="GO:0006633">
    <property type="term" value="P:fatty acid biosynthetic process"/>
    <property type="evidence" value="ECO:0007669"/>
    <property type="project" value="InterPro"/>
</dbReference>